<evidence type="ECO:0000313" key="1">
    <source>
        <dbReference type="EMBL" id="KAJ7734270.1"/>
    </source>
</evidence>
<comment type="caution">
    <text evidence="1">The sequence shown here is derived from an EMBL/GenBank/DDBJ whole genome shotgun (WGS) entry which is preliminary data.</text>
</comment>
<organism evidence="1 2">
    <name type="scientific">Mycena metata</name>
    <dbReference type="NCBI Taxonomy" id="1033252"/>
    <lineage>
        <taxon>Eukaryota</taxon>
        <taxon>Fungi</taxon>
        <taxon>Dikarya</taxon>
        <taxon>Basidiomycota</taxon>
        <taxon>Agaricomycotina</taxon>
        <taxon>Agaricomycetes</taxon>
        <taxon>Agaricomycetidae</taxon>
        <taxon>Agaricales</taxon>
        <taxon>Marasmiineae</taxon>
        <taxon>Mycenaceae</taxon>
        <taxon>Mycena</taxon>
    </lineage>
</organism>
<evidence type="ECO:0000313" key="2">
    <source>
        <dbReference type="Proteomes" id="UP001215598"/>
    </source>
</evidence>
<reference evidence="1" key="1">
    <citation type="submission" date="2023-03" db="EMBL/GenBank/DDBJ databases">
        <title>Massive genome expansion in bonnet fungi (Mycena s.s.) driven by repeated elements and novel gene families across ecological guilds.</title>
        <authorList>
            <consortium name="Lawrence Berkeley National Laboratory"/>
            <person name="Harder C.B."/>
            <person name="Miyauchi S."/>
            <person name="Viragh M."/>
            <person name="Kuo A."/>
            <person name="Thoen E."/>
            <person name="Andreopoulos B."/>
            <person name="Lu D."/>
            <person name="Skrede I."/>
            <person name="Drula E."/>
            <person name="Henrissat B."/>
            <person name="Morin E."/>
            <person name="Kohler A."/>
            <person name="Barry K."/>
            <person name="LaButti K."/>
            <person name="Morin E."/>
            <person name="Salamov A."/>
            <person name="Lipzen A."/>
            <person name="Mereny Z."/>
            <person name="Hegedus B."/>
            <person name="Baldrian P."/>
            <person name="Stursova M."/>
            <person name="Weitz H."/>
            <person name="Taylor A."/>
            <person name="Grigoriev I.V."/>
            <person name="Nagy L.G."/>
            <person name="Martin F."/>
            <person name="Kauserud H."/>
        </authorList>
    </citation>
    <scope>NUCLEOTIDE SEQUENCE</scope>
    <source>
        <strain evidence="1">CBHHK182m</strain>
    </source>
</reference>
<dbReference type="AlphaFoldDB" id="A0AAD7I3E4"/>
<name>A0AAD7I3E4_9AGAR</name>
<sequence>MVRTLLHLPRVPHDILPSPILPSLFSHPRVAPSRDDIEIPRAFQCRLQLLSPSLRALLLQSSRVRGSSFDVSTACSSRRRRGLRRFPTSTPYHFICYPSPVPSTLSPFQCLLTLVASLPCDQRHTNAGFAHAKPQGNNALAWK</sequence>
<dbReference type="EMBL" id="JARKIB010000133">
    <property type="protein sequence ID" value="KAJ7734270.1"/>
    <property type="molecule type" value="Genomic_DNA"/>
</dbReference>
<keyword evidence="2" id="KW-1185">Reference proteome</keyword>
<dbReference type="Proteomes" id="UP001215598">
    <property type="component" value="Unassembled WGS sequence"/>
</dbReference>
<protein>
    <submittedName>
        <fullName evidence="1">Uncharacterized protein</fullName>
    </submittedName>
</protein>
<gene>
    <name evidence="1" type="ORF">B0H16DRAFT_1731878</name>
</gene>
<accession>A0AAD7I3E4</accession>
<proteinExistence type="predicted"/>